<evidence type="ECO:0000256" key="2">
    <source>
        <dbReference type="ARBA" id="ARBA00023002"/>
    </source>
</evidence>
<dbReference type="EMBL" id="CP004372">
    <property type="protein sequence ID" value="AHM05347.1"/>
    <property type="molecule type" value="Genomic_DNA"/>
</dbReference>
<dbReference type="InterPro" id="IPR020904">
    <property type="entry name" value="Sc_DH/Rdtase_CS"/>
</dbReference>
<evidence type="ECO:0000256" key="3">
    <source>
        <dbReference type="RuleBase" id="RU000363"/>
    </source>
</evidence>
<comment type="similarity">
    <text evidence="1 3">Belongs to the short-chain dehydrogenases/reductases (SDR) family.</text>
</comment>
<gene>
    <name evidence="4" type="ORF">roselon_03074</name>
</gene>
<dbReference type="RefSeq" id="WP_025313018.1">
    <property type="nucleotide sequence ID" value="NZ_CP004372.1"/>
</dbReference>
<dbReference type="InterPro" id="IPR002347">
    <property type="entry name" value="SDR_fam"/>
</dbReference>
<evidence type="ECO:0000313" key="4">
    <source>
        <dbReference type="EMBL" id="AHM05347.1"/>
    </source>
</evidence>
<evidence type="ECO:0000313" key="5">
    <source>
        <dbReference type="Proteomes" id="UP000019593"/>
    </source>
</evidence>
<accession>W8S539</accession>
<dbReference type="PROSITE" id="PS00061">
    <property type="entry name" value="ADH_SHORT"/>
    <property type="match status" value="1"/>
</dbReference>
<dbReference type="KEGG" id="red:roselon_03074"/>
<dbReference type="PRINTS" id="PR00080">
    <property type="entry name" value="SDRFAMILY"/>
</dbReference>
<dbReference type="Proteomes" id="UP000019593">
    <property type="component" value="Chromosome"/>
</dbReference>
<dbReference type="GO" id="GO:0016491">
    <property type="term" value="F:oxidoreductase activity"/>
    <property type="evidence" value="ECO:0007669"/>
    <property type="project" value="UniProtKB-KW"/>
</dbReference>
<dbReference type="eggNOG" id="COG1028">
    <property type="taxonomic scope" value="Bacteria"/>
</dbReference>
<evidence type="ECO:0000256" key="1">
    <source>
        <dbReference type="ARBA" id="ARBA00006484"/>
    </source>
</evidence>
<proteinExistence type="inferred from homology"/>
<dbReference type="PANTHER" id="PTHR43658">
    <property type="entry name" value="SHORT-CHAIN DEHYDROGENASE/REDUCTASE"/>
    <property type="match status" value="1"/>
</dbReference>
<keyword evidence="2" id="KW-0560">Oxidoreductase</keyword>
<dbReference type="Gene3D" id="3.40.50.720">
    <property type="entry name" value="NAD(P)-binding Rossmann-like Domain"/>
    <property type="match status" value="1"/>
</dbReference>
<organism evidence="4 5">
    <name type="scientific">Roseicyclus elongatus DSM 19469</name>
    <dbReference type="NCBI Taxonomy" id="1294273"/>
    <lineage>
        <taxon>Bacteria</taxon>
        <taxon>Pseudomonadati</taxon>
        <taxon>Pseudomonadota</taxon>
        <taxon>Alphaproteobacteria</taxon>
        <taxon>Rhodobacterales</taxon>
        <taxon>Roseobacteraceae</taxon>
        <taxon>Roseicyclus</taxon>
    </lineage>
</organism>
<dbReference type="FunFam" id="3.40.50.720:FF:000084">
    <property type="entry name" value="Short-chain dehydrogenase reductase"/>
    <property type="match status" value="1"/>
</dbReference>
<dbReference type="InterPro" id="IPR036291">
    <property type="entry name" value="NAD(P)-bd_dom_sf"/>
</dbReference>
<dbReference type="OrthoDB" id="9795647at2"/>
<protein>
    <submittedName>
        <fullName evidence="4">Short-chain dehydrogenase/reductase SDR</fullName>
    </submittedName>
</protein>
<dbReference type="STRING" id="1294273.roselon_03074"/>
<keyword evidence="5" id="KW-1185">Reference proteome</keyword>
<dbReference type="AlphaFoldDB" id="W8S539"/>
<reference evidence="4 5" key="1">
    <citation type="submission" date="2013-03" db="EMBL/GenBank/DDBJ databases">
        <authorList>
            <person name="Fiebig A."/>
            <person name="Goeker M."/>
            <person name="Klenk H.-P.P."/>
        </authorList>
    </citation>
    <scope>NUCLEOTIDE SEQUENCE [LARGE SCALE GENOMIC DNA]</scope>
    <source>
        <strain evidence="5">DSM 19469</strain>
    </source>
</reference>
<sequence length="253" mass="25909">MEITQAKVIVTGGARGLGGATVRYLAGQGARVAIFDIGGDDGAALVTELEGVSFHEVDVTKEEAVLQGIAAAKAAMGGLNAVVNCAGIVTGAKTVGKSGPFDLSAFQRTVDINLVGSFNVARLAAAEMAGNDPNDEGERGVIVNTASIAAFEGQKGQAAYTASKAGIAGMTLPIARDLASLGIRCNAIAPGLFLTPMLESLGDEMMAELARDVIFPKRLGRPEEFASLAAFLIASPYMNGETIRIDGALRLPA</sequence>
<dbReference type="PRINTS" id="PR00081">
    <property type="entry name" value="GDHRDH"/>
</dbReference>
<name>W8S539_9RHOB</name>
<dbReference type="PANTHER" id="PTHR43658:SF8">
    <property type="entry name" value="17-BETA-HYDROXYSTEROID DEHYDROGENASE 14-RELATED"/>
    <property type="match status" value="1"/>
</dbReference>
<dbReference type="SUPFAM" id="SSF51735">
    <property type="entry name" value="NAD(P)-binding Rossmann-fold domains"/>
    <property type="match status" value="1"/>
</dbReference>
<dbReference type="Pfam" id="PF00106">
    <property type="entry name" value="adh_short"/>
    <property type="match status" value="1"/>
</dbReference>
<dbReference type="HOGENOM" id="CLU_010194_42_0_5"/>